<dbReference type="EMBL" id="LR536450">
    <property type="protein sequence ID" value="VFU10166.1"/>
    <property type="molecule type" value="Genomic_DNA"/>
</dbReference>
<dbReference type="Gene3D" id="2.10.109.10">
    <property type="entry name" value="Umud Fragment, subunit A"/>
    <property type="match status" value="1"/>
</dbReference>
<dbReference type="Proteomes" id="UP000294360">
    <property type="component" value="Chromosome"/>
</dbReference>
<feature type="transmembrane region" description="Helical" evidence="2">
    <location>
        <begin position="260"/>
        <end position="279"/>
    </location>
</feature>
<accession>A0A4U8Z3Y3</accession>
<feature type="region of interest" description="Disordered" evidence="1">
    <location>
        <begin position="1"/>
        <end position="34"/>
    </location>
</feature>
<dbReference type="InterPro" id="IPR010985">
    <property type="entry name" value="Ribbon_hlx_hlx"/>
</dbReference>
<feature type="domain" description="Peptidase S26" evidence="3">
    <location>
        <begin position="258"/>
        <end position="421"/>
    </location>
</feature>
<proteinExistence type="predicted"/>
<dbReference type="KEGG" id="mtun:MTUNDRAET4_3279"/>
<dbReference type="Pfam" id="PF11000">
    <property type="entry name" value="DUF2840"/>
    <property type="match status" value="1"/>
</dbReference>
<dbReference type="GO" id="GO:0006355">
    <property type="term" value="P:regulation of DNA-templated transcription"/>
    <property type="evidence" value="ECO:0007669"/>
    <property type="project" value="InterPro"/>
</dbReference>
<keyword evidence="2" id="KW-0472">Membrane</keyword>
<reference evidence="4 5" key="1">
    <citation type="submission" date="2019-03" db="EMBL/GenBank/DDBJ databases">
        <authorList>
            <person name="Kox A.R. M."/>
        </authorList>
    </citation>
    <scope>NUCLEOTIDE SEQUENCE [LARGE SCALE GENOMIC DNA]</scope>
    <source>
        <strain evidence="4">MTUNDRAET4 annotated genome</strain>
    </source>
</reference>
<dbReference type="InterPro" id="IPR036286">
    <property type="entry name" value="LexA/Signal_pep-like_sf"/>
</dbReference>
<protein>
    <submittedName>
        <fullName evidence="4">S26 family signal peptidase (Modular protein)</fullName>
    </submittedName>
</protein>
<dbReference type="AlphaFoldDB" id="A0A4U8Z3Y3"/>
<dbReference type="GO" id="GO:0004252">
    <property type="term" value="F:serine-type endopeptidase activity"/>
    <property type="evidence" value="ECO:0007669"/>
    <property type="project" value="InterPro"/>
</dbReference>
<dbReference type="InterPro" id="IPR019533">
    <property type="entry name" value="Peptidase_S26"/>
</dbReference>
<organism evidence="4 5">
    <name type="scientific">Methylocella tundrae</name>
    <dbReference type="NCBI Taxonomy" id="227605"/>
    <lineage>
        <taxon>Bacteria</taxon>
        <taxon>Pseudomonadati</taxon>
        <taxon>Pseudomonadota</taxon>
        <taxon>Alphaproteobacteria</taxon>
        <taxon>Hyphomicrobiales</taxon>
        <taxon>Beijerinckiaceae</taxon>
        <taxon>Methylocella</taxon>
    </lineage>
</organism>
<evidence type="ECO:0000313" key="4">
    <source>
        <dbReference type="EMBL" id="VFU10166.1"/>
    </source>
</evidence>
<dbReference type="SUPFAM" id="SSF47598">
    <property type="entry name" value="Ribbon-helix-helix"/>
    <property type="match status" value="1"/>
</dbReference>
<evidence type="ECO:0000256" key="1">
    <source>
        <dbReference type="SAM" id="MobiDB-lite"/>
    </source>
</evidence>
<dbReference type="Pfam" id="PF10502">
    <property type="entry name" value="Peptidase_S26"/>
    <property type="match status" value="1"/>
</dbReference>
<dbReference type="GO" id="GO:0006465">
    <property type="term" value="P:signal peptide processing"/>
    <property type="evidence" value="ECO:0007669"/>
    <property type="project" value="InterPro"/>
</dbReference>
<keyword evidence="2" id="KW-1133">Transmembrane helix</keyword>
<evidence type="ECO:0000259" key="3">
    <source>
        <dbReference type="Pfam" id="PF10502"/>
    </source>
</evidence>
<sequence>MSERATRRGFAARPGGAESWIKAPDASSRRSDEPSAFTARLTIDVTPALRGRIKVTAFRRGITVADMLRDLLAREFPCRSRRELMNDNEPSPPRVVPPSHRRTVALTHVELTWIEKKIEHWLRFGRRAEEKILDRRRSISSFKPGSIFAFVRWASNDFGTVVSRMDIVRAVEPGARFQTLPFVRPGGEILLRVDSWPKVERVLQAIDAVEALDIDPADAAPEYWRHLHNRLAAGHEPRPLHARSARRLAQAQERHAMTRFGYVMMTYFAMLVFIGLAFVHPAPRLVWNATASTPTGLYALRPAGQLHALELVAVRAPEPIASYLADGGFLPKGVPLLKHVMALPGQTVCRAGDAITVDRVPVGAARERDHLGRPLPRWSGCHTLGPSEVFLMNPTVPDSLDGRYFGALPTTAIVARAVPLWTDEAGDGRFVWRARTE</sequence>
<name>A0A4U8Z3Y3_METTU</name>
<dbReference type="InterPro" id="IPR021263">
    <property type="entry name" value="DUF2840"/>
</dbReference>
<evidence type="ECO:0000313" key="5">
    <source>
        <dbReference type="Proteomes" id="UP000294360"/>
    </source>
</evidence>
<evidence type="ECO:0000256" key="2">
    <source>
        <dbReference type="SAM" id="Phobius"/>
    </source>
</evidence>
<dbReference type="SUPFAM" id="SSF51306">
    <property type="entry name" value="LexA/Signal peptidase"/>
    <property type="match status" value="1"/>
</dbReference>
<gene>
    <name evidence="4" type="ORF">MTUNDRAET4_3279</name>
</gene>
<keyword evidence="2" id="KW-0812">Transmembrane</keyword>